<evidence type="ECO:0000256" key="1">
    <source>
        <dbReference type="SAM" id="MobiDB-lite"/>
    </source>
</evidence>
<proteinExistence type="predicted"/>
<reference evidence="2" key="1">
    <citation type="journal article" date="2020" name="Cell">
        <title>Large-Scale Comparative Analyses of Tick Genomes Elucidate Their Genetic Diversity and Vector Capacities.</title>
        <authorList>
            <consortium name="Tick Genome and Microbiome Consortium (TIGMIC)"/>
            <person name="Jia N."/>
            <person name="Wang J."/>
            <person name="Shi W."/>
            <person name="Du L."/>
            <person name="Sun Y."/>
            <person name="Zhan W."/>
            <person name="Jiang J.F."/>
            <person name="Wang Q."/>
            <person name="Zhang B."/>
            <person name="Ji P."/>
            <person name="Bell-Sakyi L."/>
            <person name="Cui X.M."/>
            <person name="Yuan T.T."/>
            <person name="Jiang B.G."/>
            <person name="Yang W.F."/>
            <person name="Lam T.T."/>
            <person name="Chang Q.C."/>
            <person name="Ding S.J."/>
            <person name="Wang X.J."/>
            <person name="Zhu J.G."/>
            <person name="Ruan X.D."/>
            <person name="Zhao L."/>
            <person name="Wei J.T."/>
            <person name="Ye R.Z."/>
            <person name="Que T.C."/>
            <person name="Du C.H."/>
            <person name="Zhou Y.H."/>
            <person name="Cheng J.X."/>
            <person name="Dai P.F."/>
            <person name="Guo W.B."/>
            <person name="Han X.H."/>
            <person name="Huang E.J."/>
            <person name="Li L.F."/>
            <person name="Wei W."/>
            <person name="Gao Y.C."/>
            <person name="Liu J.Z."/>
            <person name="Shao H.Z."/>
            <person name="Wang X."/>
            <person name="Wang C.C."/>
            <person name="Yang T.C."/>
            <person name="Huo Q.B."/>
            <person name="Li W."/>
            <person name="Chen H.Y."/>
            <person name="Chen S.E."/>
            <person name="Zhou L.G."/>
            <person name="Ni X.B."/>
            <person name="Tian J.H."/>
            <person name="Sheng Y."/>
            <person name="Liu T."/>
            <person name="Pan Y.S."/>
            <person name="Xia L.Y."/>
            <person name="Li J."/>
            <person name="Zhao F."/>
            <person name="Cao W.C."/>
        </authorList>
    </citation>
    <scope>NUCLEOTIDE SEQUENCE</scope>
    <source>
        <strain evidence="2">Rsan-2018</strain>
    </source>
</reference>
<evidence type="ECO:0000313" key="2">
    <source>
        <dbReference type="EMBL" id="KAH7961893.1"/>
    </source>
</evidence>
<evidence type="ECO:0000313" key="3">
    <source>
        <dbReference type="Proteomes" id="UP000821837"/>
    </source>
</evidence>
<feature type="region of interest" description="Disordered" evidence="1">
    <location>
        <begin position="19"/>
        <end position="48"/>
    </location>
</feature>
<organism evidence="2 3">
    <name type="scientific">Rhipicephalus sanguineus</name>
    <name type="common">Brown dog tick</name>
    <name type="synonym">Ixodes sanguineus</name>
    <dbReference type="NCBI Taxonomy" id="34632"/>
    <lineage>
        <taxon>Eukaryota</taxon>
        <taxon>Metazoa</taxon>
        <taxon>Ecdysozoa</taxon>
        <taxon>Arthropoda</taxon>
        <taxon>Chelicerata</taxon>
        <taxon>Arachnida</taxon>
        <taxon>Acari</taxon>
        <taxon>Parasitiformes</taxon>
        <taxon>Ixodida</taxon>
        <taxon>Ixodoidea</taxon>
        <taxon>Ixodidae</taxon>
        <taxon>Rhipicephalinae</taxon>
        <taxon>Rhipicephalus</taxon>
        <taxon>Rhipicephalus</taxon>
    </lineage>
</organism>
<dbReference type="EMBL" id="JABSTV010001249">
    <property type="protein sequence ID" value="KAH7961893.1"/>
    <property type="molecule type" value="Genomic_DNA"/>
</dbReference>
<dbReference type="Proteomes" id="UP000821837">
    <property type="component" value="Chromosome 3"/>
</dbReference>
<name>A0A9D4PZU0_RHISA</name>
<dbReference type="AlphaFoldDB" id="A0A9D4PZU0"/>
<dbReference type="VEuPathDB" id="VectorBase:RSAN_031183"/>
<keyword evidence="3" id="KW-1185">Reference proteome</keyword>
<protein>
    <submittedName>
        <fullName evidence="2">Uncharacterized protein</fullName>
    </submittedName>
</protein>
<accession>A0A9D4PZU0</accession>
<comment type="caution">
    <text evidence="2">The sequence shown here is derived from an EMBL/GenBank/DDBJ whole genome shotgun (WGS) entry which is preliminary data.</text>
</comment>
<sequence>MGDHCFPIRTSLRGKRRRLHNEQVVDLGSADEATSPGDRPSHARGIEAEEDALQKTGETLETVGRLLQGENVALTDEGQEDLIKALRVASNFDEVLSEDGSEYIPPLPMIRRVTQGVIDHVVHKKRNKG</sequence>
<reference evidence="2" key="2">
    <citation type="submission" date="2021-09" db="EMBL/GenBank/DDBJ databases">
        <authorList>
            <person name="Jia N."/>
            <person name="Wang J."/>
            <person name="Shi W."/>
            <person name="Du L."/>
            <person name="Sun Y."/>
            <person name="Zhan W."/>
            <person name="Jiang J."/>
            <person name="Wang Q."/>
            <person name="Zhang B."/>
            <person name="Ji P."/>
            <person name="Sakyi L.B."/>
            <person name="Cui X."/>
            <person name="Yuan T."/>
            <person name="Jiang B."/>
            <person name="Yang W."/>
            <person name="Lam T.T.-Y."/>
            <person name="Chang Q."/>
            <person name="Ding S."/>
            <person name="Wang X."/>
            <person name="Zhu J."/>
            <person name="Ruan X."/>
            <person name="Zhao L."/>
            <person name="Wei J."/>
            <person name="Que T."/>
            <person name="Du C."/>
            <person name="Cheng J."/>
            <person name="Dai P."/>
            <person name="Han X."/>
            <person name="Huang E."/>
            <person name="Gao Y."/>
            <person name="Liu J."/>
            <person name="Shao H."/>
            <person name="Ye R."/>
            <person name="Li L."/>
            <person name="Wei W."/>
            <person name="Wang X."/>
            <person name="Wang C."/>
            <person name="Huo Q."/>
            <person name="Li W."/>
            <person name="Guo W."/>
            <person name="Chen H."/>
            <person name="Chen S."/>
            <person name="Zhou L."/>
            <person name="Zhou L."/>
            <person name="Ni X."/>
            <person name="Tian J."/>
            <person name="Zhou Y."/>
            <person name="Sheng Y."/>
            <person name="Liu T."/>
            <person name="Pan Y."/>
            <person name="Xia L."/>
            <person name="Li J."/>
            <person name="Zhao F."/>
            <person name="Cao W."/>
        </authorList>
    </citation>
    <scope>NUCLEOTIDE SEQUENCE</scope>
    <source>
        <strain evidence="2">Rsan-2018</strain>
        <tissue evidence="2">Larvae</tissue>
    </source>
</reference>
<gene>
    <name evidence="2" type="ORF">HPB52_013234</name>
</gene>